<protein>
    <recommendedName>
        <fullName evidence="3">DUF2321 domain-containing protein</fullName>
    </recommendedName>
</protein>
<name>I6T3M4_ENTHA</name>
<dbReference type="InterPro" id="IPR016891">
    <property type="entry name" value="DUF2321"/>
</dbReference>
<proteinExistence type="predicted"/>
<gene>
    <name evidence="1" type="ordered locus">EHR_00810</name>
</gene>
<dbReference type="RefSeq" id="WP_014834211.1">
    <property type="nucleotide sequence ID" value="NC_018081.1"/>
</dbReference>
<dbReference type="Proteomes" id="UP000002895">
    <property type="component" value="Chromosome"/>
</dbReference>
<dbReference type="EMBL" id="CP003504">
    <property type="protein sequence ID" value="AFM69156.1"/>
    <property type="molecule type" value="Genomic_DNA"/>
</dbReference>
<evidence type="ECO:0000313" key="1">
    <source>
        <dbReference type="EMBL" id="AFM69156.1"/>
    </source>
</evidence>
<reference evidence="1 2" key="1">
    <citation type="journal article" date="2012" name="J. Bacteriol.">
        <title>Genome sequence of Enterococcus hirae (Streptococcus faecalis) ATCC 9790, a model organism for the study of ion transport, bioenergetics, and copper homeostasis.</title>
        <authorList>
            <person name="Gaechter T."/>
            <person name="Wunderlin C."/>
            <person name="Schmidheini T."/>
            <person name="Solioz M."/>
        </authorList>
    </citation>
    <scope>NUCLEOTIDE SEQUENCE [LARGE SCALE GENOMIC DNA]</scope>
    <source>
        <strain evidence="2">ATCC 9790 / DSM 20160 / JCM 8729 / LMG 6399 / NBRC 3181 / NCIMB 6459 / NCDO 1258 / NCTC 12367 / WDCM 00089 / R</strain>
    </source>
</reference>
<dbReference type="KEGG" id="ehr:EHR_00810"/>
<dbReference type="AlphaFoldDB" id="I6T3M4"/>
<organism evidence="1 2">
    <name type="scientific">Enterococcus hirae (strain ATCC 9790 / DSM 20160 / JCM 8729 / LMG 6399 / NBRC 3181 / NCIMB 6459 / NCDO 1258 / NCTC 12367 / WDCM 00089 / R)</name>
    <dbReference type="NCBI Taxonomy" id="768486"/>
    <lineage>
        <taxon>Bacteria</taxon>
        <taxon>Bacillati</taxon>
        <taxon>Bacillota</taxon>
        <taxon>Bacilli</taxon>
        <taxon>Lactobacillales</taxon>
        <taxon>Enterococcaceae</taxon>
        <taxon>Enterococcus</taxon>
    </lineage>
</organism>
<evidence type="ECO:0000313" key="2">
    <source>
        <dbReference type="Proteomes" id="UP000002895"/>
    </source>
</evidence>
<evidence type="ECO:0008006" key="3">
    <source>
        <dbReference type="Google" id="ProtNLM"/>
    </source>
</evidence>
<dbReference type="eggNOG" id="COG4306">
    <property type="taxonomic scope" value="Bacteria"/>
</dbReference>
<sequence length="167" mass="18585">MEVIHIGTQYFQKVCTNGHQISDRSTINSDPQPEEYCEECGSKVITTCPTCRIPILGHKTIDGVITLGYITPVPQYCRHCSNPYPWTSLILESAVELLSLDEDLPDSDKLLIKTAIPDLLVDTPKTKLAEAKFKKGFSNASKLVKDSLYNLLVDVLSESVKKTIFPN</sequence>
<dbReference type="Pfam" id="PF10083">
    <property type="entry name" value="DUF2321"/>
    <property type="match status" value="1"/>
</dbReference>
<dbReference type="HOGENOM" id="CLU_137813_0_0_9"/>
<keyword evidence="2" id="KW-1185">Reference proteome</keyword>
<accession>I6T3M4</accession>